<organism evidence="3 4">
    <name type="scientific">Ventrimonas faecis</name>
    <dbReference type="NCBI Taxonomy" id="3133170"/>
    <lineage>
        <taxon>Bacteria</taxon>
        <taxon>Bacillati</taxon>
        <taxon>Bacillota</taxon>
        <taxon>Clostridia</taxon>
        <taxon>Lachnospirales</taxon>
        <taxon>Lachnospiraceae</taxon>
        <taxon>Ventrimonas</taxon>
    </lineage>
</organism>
<dbReference type="RefSeq" id="WP_349230254.1">
    <property type="nucleotide sequence ID" value="NZ_JBBMFJ010000035.1"/>
</dbReference>
<sequence>MADRNEADALFATRRKKQQEEQAEQERREEMSRKKAEMEAEIRRLEEEARRQKARQEEDRRQAEEEARRVKQEAEEAEARARRAQEMAEEAKRKQEEVRREEERRIQEKREEEKRARERAVQEKAQAKQEEAERAEERKREAKERAAEKKAAKEAAKAEAKKAVKETTMGTERKKADIQPGKKLPVLPLAIGGVAVVAILVICLVLFSGGKKGGVFGTDCDLMAAKQVLGYDVFYPESFEEAYADGGVYLKYGSVEKGDFSFVYVLGSTQEDMNYMTESTDPTDLIHVMEEYVFGMNDKQVYKMTTESGRSVYCSEYISFDISSITDQEEGVMASTSIMMLPLEGEYLVAVYATMKPSYEEPLEEVTASILDNTY</sequence>
<name>A0ABV1HPG1_9FIRM</name>
<protein>
    <recommendedName>
        <fullName evidence="5">Kinetoplast-associated protein</fullName>
    </recommendedName>
</protein>
<feature type="region of interest" description="Disordered" evidence="1">
    <location>
        <begin position="1"/>
        <end position="176"/>
    </location>
</feature>
<keyword evidence="2" id="KW-0472">Membrane</keyword>
<evidence type="ECO:0000313" key="4">
    <source>
        <dbReference type="Proteomes" id="UP001437460"/>
    </source>
</evidence>
<reference evidence="3 4" key="1">
    <citation type="submission" date="2024-03" db="EMBL/GenBank/DDBJ databases">
        <title>Human intestinal bacterial collection.</title>
        <authorList>
            <person name="Pauvert C."/>
            <person name="Hitch T.C.A."/>
            <person name="Clavel T."/>
        </authorList>
    </citation>
    <scope>NUCLEOTIDE SEQUENCE [LARGE SCALE GENOMIC DNA]</scope>
    <source>
        <strain evidence="3 4">CLA-AP-H27</strain>
    </source>
</reference>
<evidence type="ECO:0000256" key="2">
    <source>
        <dbReference type="SAM" id="Phobius"/>
    </source>
</evidence>
<evidence type="ECO:0008006" key="5">
    <source>
        <dbReference type="Google" id="ProtNLM"/>
    </source>
</evidence>
<feature type="compositionally biased region" description="Basic and acidic residues" evidence="1">
    <location>
        <begin position="18"/>
        <end position="176"/>
    </location>
</feature>
<evidence type="ECO:0000256" key="1">
    <source>
        <dbReference type="SAM" id="MobiDB-lite"/>
    </source>
</evidence>
<proteinExistence type="predicted"/>
<keyword evidence="2" id="KW-1133">Transmembrane helix</keyword>
<accession>A0ABV1HPG1</accession>
<keyword evidence="4" id="KW-1185">Reference proteome</keyword>
<dbReference type="EMBL" id="JBBMFJ010000035">
    <property type="protein sequence ID" value="MEQ2564213.1"/>
    <property type="molecule type" value="Genomic_DNA"/>
</dbReference>
<feature type="transmembrane region" description="Helical" evidence="2">
    <location>
        <begin position="186"/>
        <end position="207"/>
    </location>
</feature>
<keyword evidence="2" id="KW-0812">Transmembrane</keyword>
<gene>
    <name evidence="3" type="ORF">WMO41_13750</name>
</gene>
<dbReference type="Proteomes" id="UP001437460">
    <property type="component" value="Unassembled WGS sequence"/>
</dbReference>
<comment type="caution">
    <text evidence="3">The sequence shown here is derived from an EMBL/GenBank/DDBJ whole genome shotgun (WGS) entry which is preliminary data.</text>
</comment>
<evidence type="ECO:0000313" key="3">
    <source>
        <dbReference type="EMBL" id="MEQ2564213.1"/>
    </source>
</evidence>